<feature type="transmembrane region" description="Helical" evidence="1">
    <location>
        <begin position="12"/>
        <end position="31"/>
    </location>
</feature>
<evidence type="ECO:0000256" key="1">
    <source>
        <dbReference type="SAM" id="Phobius"/>
    </source>
</evidence>
<dbReference type="EMBL" id="SMCS01000005">
    <property type="protein sequence ID" value="TCV93156.1"/>
    <property type="molecule type" value="Genomic_DNA"/>
</dbReference>
<dbReference type="AlphaFoldDB" id="A0A4R3YLK1"/>
<proteinExistence type="predicted"/>
<comment type="caution">
    <text evidence="2">The sequence shown here is derived from an EMBL/GenBank/DDBJ whole genome shotgun (WGS) entry which is preliminary data.</text>
</comment>
<evidence type="ECO:0000313" key="2">
    <source>
        <dbReference type="EMBL" id="TCV93156.1"/>
    </source>
</evidence>
<gene>
    <name evidence="2" type="ORF">EC912_10516</name>
</gene>
<sequence>MHCYIHQDTAAIGLCKSIAWVIVGLGAVMLLKPTKHRKS</sequence>
<evidence type="ECO:0000313" key="3">
    <source>
        <dbReference type="Proteomes" id="UP000295645"/>
    </source>
</evidence>
<organism evidence="2 3">
    <name type="scientific">Luteibacter rhizovicinus</name>
    <dbReference type="NCBI Taxonomy" id="242606"/>
    <lineage>
        <taxon>Bacteria</taxon>
        <taxon>Pseudomonadati</taxon>
        <taxon>Pseudomonadota</taxon>
        <taxon>Gammaproteobacteria</taxon>
        <taxon>Lysobacterales</taxon>
        <taxon>Rhodanobacteraceae</taxon>
        <taxon>Luteibacter</taxon>
    </lineage>
</organism>
<keyword evidence="1" id="KW-1133">Transmembrane helix</keyword>
<name>A0A4R3YLK1_9GAMM</name>
<accession>A0A4R3YLK1</accession>
<keyword evidence="1" id="KW-0812">Transmembrane</keyword>
<keyword evidence="3" id="KW-1185">Reference proteome</keyword>
<dbReference type="Proteomes" id="UP000295645">
    <property type="component" value="Unassembled WGS sequence"/>
</dbReference>
<reference evidence="2 3" key="1">
    <citation type="submission" date="2019-03" db="EMBL/GenBank/DDBJ databases">
        <title>Above-ground endophytic microbial communities from plants in different locations in the United States.</title>
        <authorList>
            <person name="Frank C."/>
        </authorList>
    </citation>
    <scope>NUCLEOTIDE SEQUENCE [LARGE SCALE GENOMIC DNA]</scope>
    <source>
        <strain evidence="2 3">LP_13_YM</strain>
    </source>
</reference>
<protein>
    <submittedName>
        <fullName evidence="2">Uncharacterized protein</fullName>
    </submittedName>
</protein>
<keyword evidence="1" id="KW-0472">Membrane</keyword>